<dbReference type="Pfam" id="PF14620">
    <property type="entry name" value="YPEB_PepSY1-2"/>
    <property type="match status" value="1"/>
</dbReference>
<accession>A0A841PT76</accession>
<keyword evidence="1" id="KW-0812">Transmembrane</keyword>
<dbReference type="Pfam" id="PF20769">
    <property type="entry name" value="YPEB_N"/>
    <property type="match status" value="1"/>
</dbReference>
<dbReference type="InterPro" id="IPR014239">
    <property type="entry name" value="YpeB_PepSY1-2"/>
</dbReference>
<dbReference type="AlphaFoldDB" id="A0A841PT76"/>
<feature type="transmembrane region" description="Helical" evidence="1">
    <location>
        <begin position="5"/>
        <end position="22"/>
    </location>
</feature>
<reference evidence="4 5" key="1">
    <citation type="submission" date="2020-08" db="EMBL/GenBank/DDBJ databases">
        <title>Genomic Encyclopedia of Type Strains, Phase IV (KMG-IV): sequencing the most valuable type-strain genomes for metagenomic binning, comparative biology and taxonomic classification.</title>
        <authorList>
            <person name="Goeker M."/>
        </authorList>
    </citation>
    <scope>NUCLEOTIDE SEQUENCE [LARGE SCALE GENOMIC DNA]</scope>
    <source>
        <strain evidence="4 5">DSM 19612</strain>
    </source>
</reference>
<proteinExistence type="predicted"/>
<feature type="domain" description="Sporulation protein YpeB N-terminal" evidence="3">
    <location>
        <begin position="27"/>
        <end position="162"/>
    </location>
</feature>
<dbReference type="InterPro" id="IPR048402">
    <property type="entry name" value="YpeB_N"/>
</dbReference>
<evidence type="ECO:0000313" key="5">
    <source>
        <dbReference type="Proteomes" id="UP000581688"/>
    </source>
</evidence>
<dbReference type="EMBL" id="JACHGH010000002">
    <property type="protein sequence ID" value="MBB6452187.1"/>
    <property type="molecule type" value="Genomic_DNA"/>
</dbReference>
<dbReference type="GO" id="GO:0009847">
    <property type="term" value="P:spore germination"/>
    <property type="evidence" value="ECO:0007669"/>
    <property type="project" value="InterPro"/>
</dbReference>
<sequence length="446" mass="50454">MLRWIAIVVLTISVIGVAFWGYQEHQEKNAVLLQAENTYQRSFHNLTYYVDLLNDKIGTVLAMNSPRSLSPQLAEIWRITSDAHSEVGQLPLTLIPFNKTEEFLSNIGDFSYRTAVRELDDDPLTGEETELLQNLYQQSGDIKRELRKVQHMVLENNLRWMDVQLALVNNDTKADNTIIDGFKTVEKSVESFSEGNFMNQINGVSKKSEGEIQLEGEKVTENDVKQKANDLFNLNGTDLKITASGEGSDIKVYSASYDKDGTHGYMDITEKGGYLISMIQNREVQDASIGLYDGMNEATNFLQDLGYENMAAYNSAQYGNVGVYSFLYTEDDIRIYPDSIQVKVALDNGDVIGLSAREYLVNHQERDIEEPAITMDEAKAEVNPKVKIQEEYLAVIDNDLGEEVLCYEFLGTLGDDTYRIYINAQDGFEERVEKLEQTEVNFETSA</sequence>
<organism evidence="4 5">
    <name type="scientific">Salirhabdus euzebyi</name>
    <dbReference type="NCBI Taxonomy" id="394506"/>
    <lineage>
        <taxon>Bacteria</taxon>
        <taxon>Bacillati</taxon>
        <taxon>Bacillota</taxon>
        <taxon>Bacilli</taxon>
        <taxon>Bacillales</taxon>
        <taxon>Bacillaceae</taxon>
        <taxon>Salirhabdus</taxon>
    </lineage>
</organism>
<name>A0A841PT76_9BACI</name>
<evidence type="ECO:0000313" key="4">
    <source>
        <dbReference type="EMBL" id="MBB6452187.1"/>
    </source>
</evidence>
<evidence type="ECO:0000256" key="1">
    <source>
        <dbReference type="SAM" id="Phobius"/>
    </source>
</evidence>
<feature type="domain" description="Sporulation protein YpeB PepSY1 and PepSY2" evidence="2">
    <location>
        <begin position="180"/>
        <end position="368"/>
    </location>
</feature>
<evidence type="ECO:0000259" key="3">
    <source>
        <dbReference type="Pfam" id="PF20769"/>
    </source>
</evidence>
<protein>
    <submittedName>
        <fullName evidence="4">Spore germination protein</fullName>
    </submittedName>
</protein>
<dbReference type="NCBIfam" id="TIGR02889">
    <property type="entry name" value="spore_YpeB"/>
    <property type="match status" value="1"/>
</dbReference>
<comment type="caution">
    <text evidence="4">The sequence shown here is derived from an EMBL/GenBank/DDBJ whole genome shotgun (WGS) entry which is preliminary data.</text>
</comment>
<gene>
    <name evidence="4" type="ORF">HNQ94_000632</name>
</gene>
<keyword evidence="1" id="KW-0472">Membrane</keyword>
<dbReference type="Proteomes" id="UP000581688">
    <property type="component" value="Unassembled WGS sequence"/>
</dbReference>
<keyword evidence="1" id="KW-1133">Transmembrane helix</keyword>
<keyword evidence="5" id="KW-1185">Reference proteome</keyword>
<evidence type="ECO:0000259" key="2">
    <source>
        <dbReference type="Pfam" id="PF14620"/>
    </source>
</evidence>
<dbReference type="RefSeq" id="WP_174495132.1">
    <property type="nucleotide sequence ID" value="NZ_CADDWK010000002.1"/>
</dbReference>